<evidence type="ECO:0000313" key="2">
    <source>
        <dbReference type="EMBL" id="KIM76647.1"/>
    </source>
</evidence>
<dbReference type="EMBL" id="KN833033">
    <property type="protein sequence ID" value="KIM76647.1"/>
    <property type="molecule type" value="Genomic_DNA"/>
</dbReference>
<feature type="compositionally biased region" description="Polar residues" evidence="1">
    <location>
        <begin position="92"/>
        <end position="101"/>
    </location>
</feature>
<dbReference type="Proteomes" id="UP000054166">
    <property type="component" value="Unassembled WGS sequence"/>
</dbReference>
<feature type="compositionally biased region" description="Low complexity" evidence="1">
    <location>
        <begin position="339"/>
        <end position="352"/>
    </location>
</feature>
<feature type="compositionally biased region" description="Basic and acidic residues" evidence="1">
    <location>
        <begin position="365"/>
        <end position="377"/>
    </location>
</feature>
<dbReference type="InParanoid" id="A0A0C3BH38"/>
<reference evidence="3" key="2">
    <citation type="submission" date="2015-01" db="EMBL/GenBank/DDBJ databases">
        <title>Evolutionary Origins and Diversification of the Mycorrhizal Mutualists.</title>
        <authorList>
            <consortium name="DOE Joint Genome Institute"/>
            <consortium name="Mycorrhizal Genomics Consortium"/>
            <person name="Kohler A."/>
            <person name="Kuo A."/>
            <person name="Nagy L.G."/>
            <person name="Floudas D."/>
            <person name="Copeland A."/>
            <person name="Barry K.W."/>
            <person name="Cichocki N."/>
            <person name="Veneault-Fourrey C."/>
            <person name="LaButti K."/>
            <person name="Lindquist E.A."/>
            <person name="Lipzen A."/>
            <person name="Lundell T."/>
            <person name="Morin E."/>
            <person name="Murat C."/>
            <person name="Riley R."/>
            <person name="Ohm R."/>
            <person name="Sun H."/>
            <person name="Tunlid A."/>
            <person name="Henrissat B."/>
            <person name="Grigoriev I.V."/>
            <person name="Hibbett D.S."/>
            <person name="Martin F."/>
        </authorList>
    </citation>
    <scope>NUCLEOTIDE SEQUENCE [LARGE SCALE GENOMIC DNA]</scope>
    <source>
        <strain evidence="3">F 1598</strain>
    </source>
</reference>
<organism evidence="2 3">
    <name type="scientific">Piloderma croceum (strain F 1598)</name>
    <dbReference type="NCBI Taxonomy" id="765440"/>
    <lineage>
        <taxon>Eukaryota</taxon>
        <taxon>Fungi</taxon>
        <taxon>Dikarya</taxon>
        <taxon>Basidiomycota</taxon>
        <taxon>Agaricomycotina</taxon>
        <taxon>Agaricomycetes</taxon>
        <taxon>Agaricomycetidae</taxon>
        <taxon>Atheliales</taxon>
        <taxon>Atheliaceae</taxon>
        <taxon>Piloderma</taxon>
    </lineage>
</organism>
<feature type="compositionally biased region" description="Basic residues" evidence="1">
    <location>
        <begin position="107"/>
        <end position="124"/>
    </location>
</feature>
<name>A0A0C3BH38_PILCF</name>
<evidence type="ECO:0000313" key="3">
    <source>
        <dbReference type="Proteomes" id="UP000054166"/>
    </source>
</evidence>
<dbReference type="OrthoDB" id="3227833at2759"/>
<feature type="region of interest" description="Disordered" evidence="1">
    <location>
        <begin position="83"/>
        <end position="144"/>
    </location>
</feature>
<evidence type="ECO:0000256" key="1">
    <source>
        <dbReference type="SAM" id="MobiDB-lite"/>
    </source>
</evidence>
<accession>A0A0C3BH38</accession>
<sequence>MATHGMGDPPSGWCDDQHERMGCHQGYCTYGKGRTPFAPTLLRPEWEAVAKMELHQPLLVLCASHWKAEHVLGNTLLVKVAENPKTDDSDSPMETANTSPRSEGKKQARKCHSRNKKKQKKKKNSQIPEVASSEAGRAELDGMDIVPMPGPQRDMAHTQLAISSFLHGLQPAAKSVIVDVSFIQVDISFSNLIATLAQGFPLVQNAVELLTSMQSNPSFQLGAPSPDIVAFLEHAKHADPNLPDISDNDKGSAWGHYQLSGTTSLLAPWDNIGNTGIACHLIAIAIKMCKVACHLCFIKQTNPPTYLSDIYLSNIITSLWSSWKQAIGINPSSNGDSGNNLPLNPSSTSNPTAAVHAAPTTSMIRPDKVADDGRPQDHIQPPPPRISPGPSNIESQGNDAIHRRVQVLTKDELKDLLKARNLAGSGIAKHTKDELLLMLLDAPSDQYPSQQVVDSLLLARKSKKAKA</sequence>
<dbReference type="HOGENOM" id="CLU_585393_0_0_1"/>
<reference evidence="2 3" key="1">
    <citation type="submission" date="2014-04" db="EMBL/GenBank/DDBJ databases">
        <authorList>
            <consortium name="DOE Joint Genome Institute"/>
            <person name="Kuo A."/>
            <person name="Tarkka M."/>
            <person name="Buscot F."/>
            <person name="Kohler A."/>
            <person name="Nagy L.G."/>
            <person name="Floudas D."/>
            <person name="Copeland A."/>
            <person name="Barry K.W."/>
            <person name="Cichocki N."/>
            <person name="Veneault-Fourrey C."/>
            <person name="LaButti K."/>
            <person name="Lindquist E.A."/>
            <person name="Lipzen A."/>
            <person name="Lundell T."/>
            <person name="Morin E."/>
            <person name="Murat C."/>
            <person name="Sun H."/>
            <person name="Tunlid A."/>
            <person name="Henrissat B."/>
            <person name="Grigoriev I.V."/>
            <person name="Hibbett D.S."/>
            <person name="Martin F."/>
            <person name="Nordberg H.P."/>
            <person name="Cantor M.N."/>
            <person name="Hua S.X."/>
        </authorList>
    </citation>
    <scope>NUCLEOTIDE SEQUENCE [LARGE SCALE GENOMIC DNA]</scope>
    <source>
        <strain evidence="2 3">F 1598</strain>
    </source>
</reference>
<gene>
    <name evidence="2" type="ORF">PILCRDRAFT_12689</name>
</gene>
<keyword evidence="3" id="KW-1185">Reference proteome</keyword>
<protein>
    <submittedName>
        <fullName evidence="2">Uncharacterized protein</fullName>
    </submittedName>
</protein>
<dbReference type="STRING" id="765440.A0A0C3BH38"/>
<dbReference type="AlphaFoldDB" id="A0A0C3BH38"/>
<proteinExistence type="predicted"/>
<feature type="region of interest" description="Disordered" evidence="1">
    <location>
        <begin position="337"/>
        <end position="399"/>
    </location>
</feature>